<proteinExistence type="predicted"/>
<gene>
    <name evidence="1" type="ORF">Pla52o_13120</name>
</gene>
<evidence type="ECO:0000313" key="2">
    <source>
        <dbReference type="Proteomes" id="UP000316304"/>
    </source>
</evidence>
<reference evidence="1 2" key="1">
    <citation type="submission" date="2019-02" db="EMBL/GenBank/DDBJ databases">
        <title>Deep-cultivation of Planctomycetes and their phenomic and genomic characterization uncovers novel biology.</title>
        <authorList>
            <person name="Wiegand S."/>
            <person name="Jogler M."/>
            <person name="Boedeker C."/>
            <person name="Pinto D."/>
            <person name="Vollmers J."/>
            <person name="Rivas-Marin E."/>
            <person name="Kohn T."/>
            <person name="Peeters S.H."/>
            <person name="Heuer A."/>
            <person name="Rast P."/>
            <person name="Oberbeckmann S."/>
            <person name="Bunk B."/>
            <person name="Jeske O."/>
            <person name="Meyerdierks A."/>
            <person name="Storesund J.E."/>
            <person name="Kallscheuer N."/>
            <person name="Luecker S."/>
            <person name="Lage O.M."/>
            <person name="Pohl T."/>
            <person name="Merkel B.J."/>
            <person name="Hornburger P."/>
            <person name="Mueller R.-W."/>
            <person name="Bruemmer F."/>
            <person name="Labrenz M."/>
            <person name="Spormann A.M."/>
            <person name="Op Den Camp H."/>
            <person name="Overmann J."/>
            <person name="Amann R."/>
            <person name="Jetten M.S.M."/>
            <person name="Mascher T."/>
            <person name="Medema M.H."/>
            <person name="Devos D.P."/>
            <person name="Kaster A.-K."/>
            <person name="Ovreas L."/>
            <person name="Rohde M."/>
            <person name="Galperin M.Y."/>
            <person name="Jogler C."/>
        </authorList>
    </citation>
    <scope>NUCLEOTIDE SEQUENCE [LARGE SCALE GENOMIC DNA]</scope>
    <source>
        <strain evidence="1 2">Pla52o</strain>
    </source>
</reference>
<dbReference type="EMBL" id="SJPT01000002">
    <property type="protein sequence ID" value="TWU25015.1"/>
    <property type="molecule type" value="Genomic_DNA"/>
</dbReference>
<keyword evidence="2" id="KW-1185">Reference proteome</keyword>
<protein>
    <submittedName>
        <fullName evidence="1">Uncharacterized protein</fullName>
    </submittedName>
</protein>
<sequence>MPELMLLQWELDSFSWSDLSSCRTAAMPILSHSRNRLKLALALEPNPASVAARGCFAPERENVETRLKKLY</sequence>
<evidence type="ECO:0000313" key="1">
    <source>
        <dbReference type="EMBL" id="TWU25015.1"/>
    </source>
</evidence>
<comment type="caution">
    <text evidence="1">The sequence shown here is derived from an EMBL/GenBank/DDBJ whole genome shotgun (WGS) entry which is preliminary data.</text>
</comment>
<dbReference type="Proteomes" id="UP000316304">
    <property type="component" value="Unassembled WGS sequence"/>
</dbReference>
<dbReference type="AlphaFoldDB" id="A0A5C6CLR5"/>
<accession>A0A5C6CLR5</accession>
<name>A0A5C6CLR5_9BACT</name>
<organism evidence="1 2">
    <name type="scientific">Novipirellula galeiformis</name>
    <dbReference type="NCBI Taxonomy" id="2528004"/>
    <lineage>
        <taxon>Bacteria</taxon>
        <taxon>Pseudomonadati</taxon>
        <taxon>Planctomycetota</taxon>
        <taxon>Planctomycetia</taxon>
        <taxon>Pirellulales</taxon>
        <taxon>Pirellulaceae</taxon>
        <taxon>Novipirellula</taxon>
    </lineage>
</organism>